<dbReference type="EMBL" id="WTYS01000001">
    <property type="protein sequence ID" value="MXO57792.1"/>
    <property type="molecule type" value="Genomic_DNA"/>
</dbReference>
<proteinExistence type="predicted"/>
<evidence type="ECO:0000313" key="1">
    <source>
        <dbReference type="EMBL" id="MXO57792.1"/>
    </source>
</evidence>
<accession>A0A6I4STE0</accession>
<evidence type="ECO:0000313" key="2">
    <source>
        <dbReference type="Proteomes" id="UP000468943"/>
    </source>
</evidence>
<name>A0A6I4STE0_9SPHN</name>
<gene>
    <name evidence="1" type="ORF">GRI36_12990</name>
</gene>
<dbReference type="Proteomes" id="UP000468943">
    <property type="component" value="Unassembled WGS sequence"/>
</dbReference>
<dbReference type="AlphaFoldDB" id="A0A6I4STE0"/>
<dbReference type="RefSeq" id="WP_160598835.1">
    <property type="nucleotide sequence ID" value="NZ_WTYS01000001.1"/>
</dbReference>
<comment type="caution">
    <text evidence="1">The sequence shown here is derived from an EMBL/GenBank/DDBJ whole genome shotgun (WGS) entry which is preliminary data.</text>
</comment>
<protein>
    <submittedName>
        <fullName evidence="1">Uncharacterized protein</fullName>
    </submittedName>
</protein>
<dbReference type="OrthoDB" id="7392176at2"/>
<reference evidence="1 2" key="1">
    <citation type="submission" date="2019-12" db="EMBL/GenBank/DDBJ databases">
        <title>Genomic-based taxomic classification of the family Erythrobacteraceae.</title>
        <authorList>
            <person name="Xu L."/>
        </authorList>
    </citation>
    <scope>NUCLEOTIDE SEQUENCE [LARGE SCALE GENOMIC DNA]</scope>
    <source>
        <strain evidence="1 2">JCM 17802</strain>
    </source>
</reference>
<keyword evidence="2" id="KW-1185">Reference proteome</keyword>
<sequence>MFGKILGAFIGSKAAQQTRNIGGPAGAAIGVASTILLRRMSLPAMAAVAVGGYAFKKFAEKKNAGNTPSNVEIKVDPAPIPNTV</sequence>
<organism evidence="1 2">
    <name type="scientific">Pontixanthobacter gangjinensis</name>
    <dbReference type="NCBI Taxonomy" id="1028742"/>
    <lineage>
        <taxon>Bacteria</taxon>
        <taxon>Pseudomonadati</taxon>
        <taxon>Pseudomonadota</taxon>
        <taxon>Alphaproteobacteria</taxon>
        <taxon>Sphingomonadales</taxon>
        <taxon>Erythrobacteraceae</taxon>
        <taxon>Pontixanthobacter</taxon>
    </lineage>
</organism>